<evidence type="ECO:0000313" key="6">
    <source>
        <dbReference type="EMBL" id="QTX33776.1"/>
    </source>
</evidence>
<dbReference type="Pfam" id="PF01926">
    <property type="entry name" value="MMR_HSR1"/>
    <property type="match status" value="1"/>
</dbReference>
<dbReference type="GO" id="GO:0005737">
    <property type="term" value="C:cytoplasm"/>
    <property type="evidence" value="ECO:0007669"/>
    <property type="project" value="UniProtKB-SubCell"/>
</dbReference>
<dbReference type="SUPFAM" id="SSF52540">
    <property type="entry name" value="P-loop containing nucleoside triphosphate hydrolases"/>
    <property type="match status" value="1"/>
</dbReference>
<dbReference type="PIRSF" id="PIRSF006230">
    <property type="entry name" value="MG442"/>
    <property type="match status" value="1"/>
</dbReference>
<dbReference type="GO" id="GO:0005525">
    <property type="term" value="F:GTP binding"/>
    <property type="evidence" value="ECO:0007669"/>
    <property type="project" value="UniProtKB-KW"/>
</dbReference>
<dbReference type="CDD" id="cd01856">
    <property type="entry name" value="YlqF"/>
    <property type="match status" value="1"/>
</dbReference>
<dbReference type="Gene3D" id="1.10.1580.10">
    <property type="match status" value="1"/>
</dbReference>
<evidence type="ECO:0000259" key="5">
    <source>
        <dbReference type="Pfam" id="PF01926"/>
    </source>
</evidence>
<dbReference type="EMBL" id="CP072943">
    <property type="protein sequence ID" value="QTX33776.1"/>
    <property type="molecule type" value="Genomic_DNA"/>
</dbReference>
<dbReference type="Proteomes" id="UP000671879">
    <property type="component" value="Chromosome"/>
</dbReference>
<keyword evidence="3" id="KW-0963">Cytoplasm</keyword>
<dbReference type="Gene3D" id="3.40.50.300">
    <property type="entry name" value="P-loop containing nucleotide triphosphate hydrolases"/>
    <property type="match status" value="1"/>
</dbReference>
<evidence type="ECO:0000313" key="7">
    <source>
        <dbReference type="Proteomes" id="UP000671879"/>
    </source>
</evidence>
<proteinExistence type="inferred from homology"/>
<accession>A0A9Q7F0D0</accession>
<feature type="domain" description="G" evidence="5">
    <location>
        <begin position="102"/>
        <end position="158"/>
    </location>
</feature>
<gene>
    <name evidence="6" type="ORF">KAR29_10015</name>
</gene>
<keyword evidence="7" id="KW-1185">Reference proteome</keyword>
<feature type="binding site" evidence="4">
    <location>
        <position position="152"/>
    </location>
    <ligand>
        <name>GTP</name>
        <dbReference type="ChEBI" id="CHEBI:37565"/>
    </ligand>
</feature>
<dbReference type="InterPro" id="IPR016478">
    <property type="entry name" value="GTPase_MTG1"/>
</dbReference>
<comment type="function">
    <text evidence="3">Required for a late step of 50S ribosomal subunit assembly. Has GTPase activity.</text>
</comment>
<keyword evidence="2 3" id="KW-0342">GTP-binding</keyword>
<evidence type="ECO:0000256" key="3">
    <source>
        <dbReference type="PIRNR" id="PIRNR006230"/>
    </source>
</evidence>
<name>A0A9Q7F0D0_9BACT</name>
<dbReference type="PANTHER" id="PTHR45782:SF4">
    <property type="entry name" value="MITOCHONDRIAL RIBOSOME-ASSOCIATED GTPASE 1"/>
    <property type="match status" value="1"/>
</dbReference>
<dbReference type="AlphaFoldDB" id="A0A9Q7F0D0"/>
<keyword evidence="1 3" id="KW-0547">Nucleotide-binding</keyword>
<comment type="subcellular location">
    <subcellularLocation>
        <location evidence="3">Cytoplasm</location>
    </subcellularLocation>
</comment>
<evidence type="ECO:0000256" key="4">
    <source>
        <dbReference type="PIRSR" id="PIRSR006230-1"/>
    </source>
</evidence>
<comment type="similarity">
    <text evidence="3">Belongs to the TRAFAC class YlqF/YawG GTPase family. MTG1 subfamily.</text>
</comment>
<evidence type="ECO:0000256" key="2">
    <source>
        <dbReference type="ARBA" id="ARBA00023134"/>
    </source>
</evidence>
<dbReference type="PANTHER" id="PTHR45782">
    <property type="entry name" value="MITOCHONDRIAL RIBOSOME-ASSOCIATED GTPASE 1"/>
    <property type="match status" value="1"/>
</dbReference>
<organism evidence="6 7">
    <name type="scientific">Aminithiophilus ramosus</name>
    <dbReference type="NCBI Taxonomy" id="3029084"/>
    <lineage>
        <taxon>Bacteria</taxon>
        <taxon>Thermotogati</taxon>
        <taxon>Synergistota</taxon>
        <taxon>Synergistia</taxon>
        <taxon>Synergistales</taxon>
        <taxon>Aminithiophilaceae</taxon>
        <taxon>Aminithiophilus</taxon>
    </lineage>
</organism>
<dbReference type="InterPro" id="IPR027417">
    <property type="entry name" value="P-loop_NTPase"/>
</dbReference>
<protein>
    <recommendedName>
        <fullName evidence="3">Ribosome biogenesis GTPase A</fullName>
    </recommendedName>
</protein>
<dbReference type="InterPro" id="IPR006073">
    <property type="entry name" value="GTP-bd"/>
</dbReference>
<reference evidence="7" key="1">
    <citation type="submission" date="2021-04" db="EMBL/GenBank/DDBJ databases">
        <title>A novel Synergistetes isolate from a pyrite-forming mixed culture.</title>
        <authorList>
            <person name="Bunk B."/>
            <person name="Sproer C."/>
            <person name="Spring S."/>
            <person name="Pester M."/>
        </authorList>
    </citation>
    <scope>NUCLEOTIDE SEQUENCE [LARGE SCALE GENOMIC DNA]</scope>
    <source>
        <strain evidence="7">J.5.4.2-T.3.5.2</strain>
    </source>
</reference>
<dbReference type="GO" id="GO:0003924">
    <property type="term" value="F:GTPase activity"/>
    <property type="evidence" value="ECO:0007669"/>
    <property type="project" value="TreeGrafter"/>
</dbReference>
<dbReference type="InterPro" id="IPR023179">
    <property type="entry name" value="GTP-bd_ortho_bundle_sf"/>
</dbReference>
<dbReference type="GO" id="GO:0006412">
    <property type="term" value="P:translation"/>
    <property type="evidence" value="ECO:0007669"/>
    <property type="project" value="TreeGrafter"/>
</dbReference>
<evidence type="ECO:0000256" key="1">
    <source>
        <dbReference type="ARBA" id="ARBA00022741"/>
    </source>
</evidence>
<dbReference type="KEGG" id="aram:KAR29_10015"/>
<sequence length="268" mass="29285">MARGSRKLLELVDGLDLLVEVRDARAPILTASPFIEALRSSKPVWQVLTRRDLADEAETSRWISFFREKGSEAWTYDLRKDRLDGLVKALSARRPAHRELRLAVMGIPNVGKSLLLNGLVGRRSAVVGAIPGVTRGVSWFKGRDFLVVDSPGIADPHSGASVHRWLAWIGCSRPEVIGGTEVLALGLIGLLRRRGLWRLVETSWGVGDGGESDEALLEAIGRRLGCLVRGGVVDLSQAGKRLLDAFSTGRLGRFTLETPGEAPPWRDV</sequence>